<accession>A0A072P1B1</accession>
<dbReference type="PANTHER" id="PTHR43004:SF19">
    <property type="entry name" value="BINDING MONOOXYGENASE, PUTATIVE (JCVI)-RELATED"/>
    <property type="match status" value="1"/>
</dbReference>
<evidence type="ECO:0000313" key="7">
    <source>
        <dbReference type="Proteomes" id="UP000027920"/>
    </source>
</evidence>
<dbReference type="Pfam" id="PF21274">
    <property type="entry name" value="Rng_hyd_C"/>
    <property type="match status" value="1"/>
</dbReference>
<dbReference type="PANTHER" id="PTHR43004">
    <property type="entry name" value="TRK SYSTEM POTASSIUM UPTAKE PROTEIN"/>
    <property type="match status" value="1"/>
</dbReference>
<dbReference type="GO" id="GO:0016709">
    <property type="term" value="F:oxidoreductase activity, acting on paired donors, with incorporation or reduction of molecular oxygen, NAD(P)H as one donor, and incorporation of one atom of oxygen"/>
    <property type="evidence" value="ECO:0007669"/>
    <property type="project" value="UniProtKB-ARBA"/>
</dbReference>
<reference evidence="6 7" key="1">
    <citation type="submission" date="2013-03" db="EMBL/GenBank/DDBJ databases">
        <title>The Genome Sequence of Exophiala aquamarina CBS 119918.</title>
        <authorList>
            <consortium name="The Broad Institute Genomics Platform"/>
            <person name="Cuomo C."/>
            <person name="de Hoog S."/>
            <person name="Gorbushina A."/>
            <person name="Walker B."/>
            <person name="Young S.K."/>
            <person name="Zeng Q."/>
            <person name="Gargeya S."/>
            <person name="Fitzgerald M."/>
            <person name="Haas B."/>
            <person name="Abouelleil A."/>
            <person name="Allen A.W."/>
            <person name="Alvarado L."/>
            <person name="Arachchi H.M."/>
            <person name="Berlin A.M."/>
            <person name="Chapman S.B."/>
            <person name="Gainer-Dewar J."/>
            <person name="Goldberg J."/>
            <person name="Griggs A."/>
            <person name="Gujja S."/>
            <person name="Hansen M."/>
            <person name="Howarth C."/>
            <person name="Imamovic A."/>
            <person name="Ireland A."/>
            <person name="Larimer J."/>
            <person name="McCowan C."/>
            <person name="Murphy C."/>
            <person name="Pearson M."/>
            <person name="Poon T.W."/>
            <person name="Priest M."/>
            <person name="Roberts A."/>
            <person name="Saif S."/>
            <person name="Shea T."/>
            <person name="Sisk P."/>
            <person name="Sykes S."/>
            <person name="Wortman J."/>
            <person name="Nusbaum C."/>
            <person name="Birren B."/>
        </authorList>
    </citation>
    <scope>NUCLEOTIDE SEQUENCE [LARGE SCALE GENOMIC DNA]</scope>
    <source>
        <strain evidence="6 7">CBS 119918</strain>
    </source>
</reference>
<sequence>MCQTTYATSLGGDGPYDRKVLYTTSAFGGDEGSEMLRKFMHVAPERPTNLPLSRSEPIWRAVAESRNPGNIKFSHRVVDFTQKGDCVDLRVEGPNGPQVYQVQYLVAAEGGGGIVRSKLGIQMQGPKNIANVVSVHFKADLSNYWDDRTLIAAFINPEGETLLGSGSLIQLGPTWGRYSEEWGLHFEGLPADNPNRSREDEPEILKARIRSLLKIHNIDIEILNVSHWVIERVLAERYQDGRIFLVGDAAHRRPPTTGLGLNGSIEDANNIAWKLAQVIHGKASPKLLETYEQERRLIGKRNCDWGLMTFANTSVLNAALGFVPGQKATNMARLAALLEESDIGATYRSQLQHIFSAQVTEYSALDLELGFSYWQGGAFLPDGTERPAIDPLGQSYIQTSRPGHRLPHIWLEIDGDRSQKPLSTHDLMNNDYDYLLITDQYGTSWIEAVQKSAKLLRLTIGVAQIGPLAAGLRPCKYIDRGDRWATESGLRKGGAILVRPDNFVAWRQCDGSLNGGKELATALETLVGDCVGHDIPFNPYTTNGFYEQHKTSHVNGFHTRNC</sequence>
<evidence type="ECO:0000259" key="5">
    <source>
        <dbReference type="Pfam" id="PF01494"/>
    </source>
</evidence>
<gene>
    <name evidence="6" type="ORF">A1O9_10306</name>
</gene>
<dbReference type="GO" id="GO:0071949">
    <property type="term" value="F:FAD binding"/>
    <property type="evidence" value="ECO:0007669"/>
    <property type="project" value="InterPro"/>
</dbReference>
<comment type="cofactor">
    <cofactor evidence="1">
        <name>FAD</name>
        <dbReference type="ChEBI" id="CHEBI:57692"/>
    </cofactor>
</comment>
<dbReference type="HOGENOM" id="CLU_009665_14_0_1"/>
<dbReference type="Proteomes" id="UP000027920">
    <property type="component" value="Unassembled WGS sequence"/>
</dbReference>
<evidence type="ECO:0000313" key="6">
    <source>
        <dbReference type="EMBL" id="KEF53904.1"/>
    </source>
</evidence>
<dbReference type="SUPFAM" id="SSF51905">
    <property type="entry name" value="FAD/NAD(P)-binding domain"/>
    <property type="match status" value="1"/>
</dbReference>
<dbReference type="PRINTS" id="PR00420">
    <property type="entry name" value="RNGMNOXGNASE"/>
</dbReference>
<dbReference type="OrthoDB" id="2690153at2759"/>
<keyword evidence="2" id="KW-0285">Flavoprotein</keyword>
<dbReference type="Pfam" id="PF01494">
    <property type="entry name" value="FAD_binding_3"/>
    <property type="match status" value="1"/>
</dbReference>
<comment type="caution">
    <text evidence="6">The sequence shown here is derived from an EMBL/GenBank/DDBJ whole genome shotgun (WGS) entry which is preliminary data.</text>
</comment>
<dbReference type="EMBL" id="AMGV01000012">
    <property type="protein sequence ID" value="KEF53904.1"/>
    <property type="molecule type" value="Genomic_DNA"/>
</dbReference>
<keyword evidence="4" id="KW-0560">Oxidoreductase</keyword>
<dbReference type="InterPro" id="IPR002938">
    <property type="entry name" value="FAD-bd"/>
</dbReference>
<dbReference type="AlphaFoldDB" id="A0A072P1B1"/>
<dbReference type="Gene3D" id="3.50.50.60">
    <property type="entry name" value="FAD/NAD(P)-binding domain"/>
    <property type="match status" value="1"/>
</dbReference>
<proteinExistence type="predicted"/>
<name>A0A072P1B1_9EURO</name>
<dbReference type="RefSeq" id="XP_013256494.1">
    <property type="nucleotide sequence ID" value="XM_013401040.1"/>
</dbReference>
<evidence type="ECO:0000256" key="4">
    <source>
        <dbReference type="ARBA" id="ARBA00023002"/>
    </source>
</evidence>
<dbReference type="VEuPathDB" id="FungiDB:A1O9_10306"/>
<dbReference type="InterPro" id="IPR036188">
    <property type="entry name" value="FAD/NAD-bd_sf"/>
</dbReference>
<dbReference type="Gene3D" id="3.40.30.120">
    <property type="match status" value="1"/>
</dbReference>
<evidence type="ECO:0000256" key="1">
    <source>
        <dbReference type="ARBA" id="ARBA00001974"/>
    </source>
</evidence>
<keyword evidence="3" id="KW-0274">FAD</keyword>
<protein>
    <recommendedName>
        <fullName evidence="5">FAD-binding domain-containing protein</fullName>
    </recommendedName>
</protein>
<evidence type="ECO:0000256" key="3">
    <source>
        <dbReference type="ARBA" id="ARBA00022827"/>
    </source>
</evidence>
<dbReference type="InterPro" id="IPR050641">
    <property type="entry name" value="RIFMO-like"/>
</dbReference>
<keyword evidence="7" id="KW-1185">Reference proteome</keyword>
<evidence type="ECO:0000256" key="2">
    <source>
        <dbReference type="ARBA" id="ARBA00022630"/>
    </source>
</evidence>
<feature type="domain" description="FAD-binding" evidence="5">
    <location>
        <begin position="28"/>
        <end position="304"/>
    </location>
</feature>
<dbReference type="GeneID" id="25285210"/>
<dbReference type="Gene3D" id="3.30.70.2450">
    <property type="match status" value="1"/>
</dbReference>
<dbReference type="STRING" id="1182545.A0A072P1B1"/>
<organism evidence="6 7">
    <name type="scientific">Exophiala aquamarina CBS 119918</name>
    <dbReference type="NCBI Taxonomy" id="1182545"/>
    <lineage>
        <taxon>Eukaryota</taxon>
        <taxon>Fungi</taxon>
        <taxon>Dikarya</taxon>
        <taxon>Ascomycota</taxon>
        <taxon>Pezizomycotina</taxon>
        <taxon>Eurotiomycetes</taxon>
        <taxon>Chaetothyriomycetidae</taxon>
        <taxon>Chaetothyriales</taxon>
        <taxon>Herpotrichiellaceae</taxon>
        <taxon>Exophiala</taxon>
    </lineage>
</organism>